<keyword evidence="1" id="KW-1185">Reference proteome</keyword>
<proteinExistence type="predicted"/>
<accession>A0A0M3I2Q2</accession>
<sequence length="79" mass="8912">MCIVVTESLHMLNDLLGASTVCCNATVFYPAGNRRGKHLHCSCLATKVYFHILVNCTDLFPLLHAFIYHQSVNKQKKTM</sequence>
<reference evidence="2" key="1">
    <citation type="submission" date="2017-02" db="UniProtKB">
        <authorList>
            <consortium name="WormBaseParasite"/>
        </authorList>
    </citation>
    <scope>IDENTIFICATION</scope>
</reference>
<dbReference type="AlphaFoldDB" id="A0A0M3I2Q2"/>
<name>A0A0M3I2Q2_ASCLU</name>
<dbReference type="WBParaSite" id="ALUE_0001081101-mRNA-1">
    <property type="protein sequence ID" value="ALUE_0001081101-mRNA-1"/>
    <property type="gene ID" value="ALUE_0001081101"/>
</dbReference>
<protein>
    <submittedName>
        <fullName evidence="2">Secreted protein</fullName>
    </submittedName>
</protein>
<evidence type="ECO:0000313" key="2">
    <source>
        <dbReference type="WBParaSite" id="ALUE_0001081101-mRNA-1"/>
    </source>
</evidence>
<evidence type="ECO:0000313" key="1">
    <source>
        <dbReference type="Proteomes" id="UP000036681"/>
    </source>
</evidence>
<dbReference type="Proteomes" id="UP000036681">
    <property type="component" value="Unplaced"/>
</dbReference>
<organism evidence="1 2">
    <name type="scientific">Ascaris lumbricoides</name>
    <name type="common">Giant roundworm</name>
    <dbReference type="NCBI Taxonomy" id="6252"/>
    <lineage>
        <taxon>Eukaryota</taxon>
        <taxon>Metazoa</taxon>
        <taxon>Ecdysozoa</taxon>
        <taxon>Nematoda</taxon>
        <taxon>Chromadorea</taxon>
        <taxon>Rhabditida</taxon>
        <taxon>Spirurina</taxon>
        <taxon>Ascaridomorpha</taxon>
        <taxon>Ascaridoidea</taxon>
        <taxon>Ascarididae</taxon>
        <taxon>Ascaris</taxon>
    </lineage>
</organism>